<dbReference type="InterPro" id="IPR004722">
    <property type="entry name" value="DHOase"/>
</dbReference>
<dbReference type="Gene3D" id="3.20.20.140">
    <property type="entry name" value="Metal-dependent hydrolases"/>
    <property type="match status" value="1"/>
</dbReference>
<organism evidence="6 7">
    <name type="scientific">Haloferax prahovense (strain DSM 18310 / JCM 13924 / TL6)</name>
    <dbReference type="NCBI Taxonomy" id="1227461"/>
    <lineage>
        <taxon>Archaea</taxon>
        <taxon>Methanobacteriati</taxon>
        <taxon>Methanobacteriota</taxon>
        <taxon>Stenosarchaea group</taxon>
        <taxon>Halobacteria</taxon>
        <taxon>Halobacteriales</taxon>
        <taxon>Haloferacaceae</taxon>
        <taxon>Haloferax</taxon>
    </lineage>
</organism>
<feature type="binding site" evidence="4">
    <location>
        <position position="137"/>
    </location>
    <ligand>
        <name>Zn(2+)</name>
        <dbReference type="ChEBI" id="CHEBI:29105"/>
        <label>2</label>
    </ligand>
</feature>
<comment type="caution">
    <text evidence="4">Lacks conserved residue(s) required for the propagation of feature annotation.</text>
</comment>
<dbReference type="SUPFAM" id="SSF51338">
    <property type="entry name" value="Composite domain of metallo-dependent hydrolases"/>
    <property type="match status" value="1"/>
</dbReference>
<protein>
    <recommendedName>
        <fullName evidence="4">Dihydroorotase</fullName>
        <shortName evidence="4">DHOase</shortName>
        <ecNumber evidence="4">3.5.2.3</ecNumber>
    </recommendedName>
</protein>
<evidence type="ECO:0000256" key="4">
    <source>
        <dbReference type="HAMAP-Rule" id="MF_00220"/>
    </source>
</evidence>
<comment type="pathway">
    <text evidence="4">Pyrimidine metabolism; UMP biosynthesis via de novo pathway; (S)-dihydroorotate from bicarbonate: step 3/3.</text>
</comment>
<evidence type="ECO:0000259" key="5">
    <source>
        <dbReference type="Pfam" id="PF01979"/>
    </source>
</evidence>
<dbReference type="EC" id="3.5.2.3" evidence="4"/>
<dbReference type="NCBIfam" id="TIGR00857">
    <property type="entry name" value="pyrC_multi"/>
    <property type="match status" value="1"/>
</dbReference>
<dbReference type="InterPro" id="IPR011059">
    <property type="entry name" value="Metal-dep_hydrolase_composite"/>
</dbReference>
<proteinExistence type="inferred from homology"/>
<comment type="cofactor">
    <cofactor evidence="4">
        <name>Zn(2+)</name>
        <dbReference type="ChEBI" id="CHEBI:29105"/>
    </cofactor>
    <text evidence="4">Binds 2 Zn(2+) ions per subunit.</text>
</comment>
<feature type="domain" description="Amidohydrolase-related" evidence="5">
    <location>
        <begin position="45"/>
        <end position="380"/>
    </location>
</feature>
<dbReference type="UniPathway" id="UPA00070">
    <property type="reaction ID" value="UER00117"/>
</dbReference>
<dbReference type="PANTHER" id="PTHR43668:SF2">
    <property type="entry name" value="ALLANTOINASE"/>
    <property type="match status" value="1"/>
</dbReference>
<dbReference type="HAMAP" id="MF_00220_A">
    <property type="entry name" value="PyrC_classI_A"/>
    <property type="match status" value="1"/>
</dbReference>
<accession>M0FZB8</accession>
<dbReference type="GO" id="GO:0004151">
    <property type="term" value="F:dihydroorotase activity"/>
    <property type="evidence" value="ECO:0007669"/>
    <property type="project" value="UniProtKB-UniRule"/>
</dbReference>
<keyword evidence="2 4" id="KW-0378">Hydrolase</keyword>
<dbReference type="GO" id="GO:0008270">
    <property type="term" value="F:zinc ion binding"/>
    <property type="evidence" value="ECO:0007669"/>
    <property type="project" value="UniProtKB-UniRule"/>
</dbReference>
<feature type="binding site" evidence="4">
    <location>
        <position position="171"/>
    </location>
    <ligand>
        <name>Zn(2+)</name>
        <dbReference type="ChEBI" id="CHEBI:29105"/>
        <label>2</label>
    </ligand>
</feature>
<feature type="active site" evidence="4">
    <location>
        <position position="298"/>
    </location>
</feature>
<evidence type="ECO:0000256" key="2">
    <source>
        <dbReference type="ARBA" id="ARBA00022801"/>
    </source>
</evidence>
<dbReference type="RefSeq" id="WP_008096613.1">
    <property type="nucleotide sequence ID" value="NZ_AOLG01000054.1"/>
</dbReference>
<feature type="binding site" evidence="4">
    <location>
        <position position="302"/>
    </location>
    <ligand>
        <name>substrate</name>
    </ligand>
</feature>
<gene>
    <name evidence="4" type="primary">pyrC</name>
    <name evidence="6" type="ORF">C457_17512</name>
</gene>
<dbReference type="GO" id="GO:0005737">
    <property type="term" value="C:cytoplasm"/>
    <property type="evidence" value="ECO:0007669"/>
    <property type="project" value="TreeGrafter"/>
</dbReference>
<sequence>MRIENATLADGRVVDVRVEDGTVEAVGDLDPVADEETVDAEENLLLPGAIDVHVHFREPGFEHKETWETGARSAAAGGVTTVADQPNTDPTTTDGAGFDAKAERAAKSCIDYGINGGVTADWDPDSLLDRPLFALGEVFLADSTGDMGIEADLFSEAAERAGEAGVPVTVHAEDADLFDESAIEGDLGGVGRDADADAWSAYRTAEAEEAAVERAVRVGGETGAQIHVAHTSTPEGVDAARDGGATCEATPHHLFLSRDDLAELGTYGRMNPPLRSEERREAMFERLADGRIDMVATDHAPHTREEKEQSLLDAPSGVPGVETMVPLLLGAVVEGDLTVERVRDVVAANPAEVFDLPRKGRIEAGADADLALYDLDAAREIRGADLHSKCDWTPFEGHTGVFPEWTMLRGEFVWGGDGFGEVAGENVRD</sequence>
<evidence type="ECO:0000313" key="7">
    <source>
        <dbReference type="Proteomes" id="UP000011559"/>
    </source>
</evidence>
<feature type="binding site" evidence="4">
    <location>
        <position position="55"/>
    </location>
    <ligand>
        <name>Zn(2+)</name>
        <dbReference type="ChEBI" id="CHEBI:29105"/>
        <label>1</label>
    </ligand>
</feature>
<evidence type="ECO:0000256" key="1">
    <source>
        <dbReference type="ARBA" id="ARBA00022723"/>
    </source>
</evidence>
<dbReference type="EMBL" id="AOLG01000054">
    <property type="protein sequence ID" value="ELZ65320.1"/>
    <property type="molecule type" value="Genomic_DNA"/>
</dbReference>
<dbReference type="GO" id="GO:0006145">
    <property type="term" value="P:purine nucleobase catabolic process"/>
    <property type="evidence" value="ECO:0007669"/>
    <property type="project" value="TreeGrafter"/>
</dbReference>
<dbReference type="InterPro" id="IPR002195">
    <property type="entry name" value="Dihydroorotase_CS"/>
</dbReference>
<feature type="binding site" evidence="4">
    <location>
        <begin position="55"/>
        <end position="57"/>
    </location>
    <ligand>
        <name>substrate</name>
    </ligand>
</feature>
<dbReference type="PROSITE" id="PS00482">
    <property type="entry name" value="DIHYDROOROTASE_1"/>
    <property type="match status" value="1"/>
</dbReference>
<dbReference type="GO" id="GO:0044205">
    <property type="term" value="P:'de novo' UMP biosynthetic process"/>
    <property type="evidence" value="ECO:0007669"/>
    <property type="project" value="UniProtKB-UniRule"/>
</dbReference>
<comment type="catalytic activity">
    <reaction evidence="4">
        <text>(S)-dihydroorotate + H2O = N-carbamoyl-L-aspartate + H(+)</text>
        <dbReference type="Rhea" id="RHEA:24296"/>
        <dbReference type="ChEBI" id="CHEBI:15377"/>
        <dbReference type="ChEBI" id="CHEBI:15378"/>
        <dbReference type="ChEBI" id="CHEBI:30864"/>
        <dbReference type="ChEBI" id="CHEBI:32814"/>
        <dbReference type="EC" id="3.5.2.3"/>
    </reaction>
</comment>
<dbReference type="Gene3D" id="2.30.40.10">
    <property type="entry name" value="Urease, subunit C, domain 1"/>
    <property type="match status" value="1"/>
</dbReference>
<dbReference type="InterPro" id="IPR032466">
    <property type="entry name" value="Metal_Hydrolase"/>
</dbReference>
<evidence type="ECO:0000313" key="6">
    <source>
        <dbReference type="EMBL" id="ELZ65320.1"/>
    </source>
</evidence>
<comment type="caution">
    <text evidence="6">The sequence shown here is derived from an EMBL/GenBank/DDBJ whole genome shotgun (WGS) entry which is preliminary data.</text>
</comment>
<keyword evidence="1 4" id="KW-0479">Metal-binding</keyword>
<comment type="function">
    <text evidence="4">Catalyzes the reversible cyclization of carbamoyl aspartate to dihydroorotate.</text>
</comment>
<dbReference type="PATRIC" id="fig|1227461.3.peg.3440"/>
<keyword evidence="3 4" id="KW-0665">Pyrimidine biosynthesis</keyword>
<dbReference type="OrthoDB" id="50279at2157"/>
<dbReference type="AlphaFoldDB" id="M0FZB8"/>
<keyword evidence="7" id="KW-1185">Reference proteome</keyword>
<keyword evidence="4" id="KW-0862">Zinc</keyword>
<dbReference type="SUPFAM" id="SSF51556">
    <property type="entry name" value="Metallo-dependent hydrolases"/>
    <property type="match status" value="1"/>
</dbReference>
<comment type="similarity">
    <text evidence="4">Belongs to the metallo-dependent hydrolases superfamily. DHOase family. Class I DHOase subfamily.</text>
</comment>
<dbReference type="Pfam" id="PF01979">
    <property type="entry name" value="Amidohydro_1"/>
    <property type="match status" value="1"/>
</dbReference>
<dbReference type="PROSITE" id="PS00483">
    <property type="entry name" value="DIHYDROOROTASE_2"/>
    <property type="match status" value="1"/>
</dbReference>
<dbReference type="GO" id="GO:0004038">
    <property type="term" value="F:allantoinase activity"/>
    <property type="evidence" value="ECO:0007669"/>
    <property type="project" value="TreeGrafter"/>
</dbReference>
<name>M0FZB8_HALPT</name>
<dbReference type="InterPro" id="IPR006680">
    <property type="entry name" value="Amidohydro-rel"/>
</dbReference>
<dbReference type="CDD" id="cd01318">
    <property type="entry name" value="DHOase_IIb"/>
    <property type="match status" value="1"/>
</dbReference>
<dbReference type="Proteomes" id="UP000011559">
    <property type="component" value="Unassembled WGS sequence"/>
</dbReference>
<feature type="binding site" evidence="4">
    <location>
        <position position="230"/>
    </location>
    <ligand>
        <name>Zn(2+)</name>
        <dbReference type="ChEBI" id="CHEBI:29105"/>
        <label>2</label>
    </ligand>
</feature>
<feature type="binding site" evidence="4">
    <location>
        <position position="53"/>
    </location>
    <ligand>
        <name>Zn(2+)</name>
        <dbReference type="ChEBI" id="CHEBI:29105"/>
        <label>1</label>
    </ligand>
</feature>
<reference evidence="6 7" key="1">
    <citation type="journal article" date="2014" name="PLoS Genet.">
        <title>Phylogenetically driven sequencing of extremely halophilic archaea reveals strategies for static and dynamic osmo-response.</title>
        <authorList>
            <person name="Becker E.A."/>
            <person name="Seitzer P.M."/>
            <person name="Tritt A."/>
            <person name="Larsen D."/>
            <person name="Krusor M."/>
            <person name="Yao A.I."/>
            <person name="Wu D."/>
            <person name="Madern D."/>
            <person name="Eisen J.A."/>
            <person name="Darling A.E."/>
            <person name="Facciotti M.T."/>
        </authorList>
    </citation>
    <scope>NUCLEOTIDE SEQUENCE [LARGE SCALE GENOMIC DNA]</scope>
    <source>
        <strain evidence="7">DSM 18310 / JCM 13924 / TL6</strain>
    </source>
</reference>
<feature type="binding site" evidence="4">
    <location>
        <position position="87"/>
    </location>
    <ligand>
        <name>substrate</name>
    </ligand>
</feature>
<feature type="binding site" evidence="4">
    <location>
        <position position="137"/>
    </location>
    <ligand>
        <name>Zn(2+)</name>
        <dbReference type="ChEBI" id="CHEBI:29105"/>
        <label>1</label>
    </ligand>
</feature>
<dbReference type="InterPro" id="IPR050138">
    <property type="entry name" value="DHOase/Allantoinase_Hydrolase"/>
</dbReference>
<feature type="binding site" evidence="4">
    <location>
        <position position="298"/>
    </location>
    <ligand>
        <name>Zn(2+)</name>
        <dbReference type="ChEBI" id="CHEBI:29105"/>
        <label>1</label>
    </ligand>
</feature>
<evidence type="ECO:0000256" key="3">
    <source>
        <dbReference type="ARBA" id="ARBA00022975"/>
    </source>
</evidence>
<dbReference type="PANTHER" id="PTHR43668">
    <property type="entry name" value="ALLANTOINASE"/>
    <property type="match status" value="1"/>
</dbReference>
<dbReference type="NCBIfam" id="NF002668">
    <property type="entry name" value="PRK02382.1"/>
    <property type="match status" value="1"/>
</dbReference>